<dbReference type="AlphaFoldDB" id="I0ELD9"/>
<evidence type="ECO:0000256" key="1">
    <source>
        <dbReference type="SAM" id="SignalP"/>
    </source>
</evidence>
<organism evidence="2 3">
    <name type="scientific">Helicobacter cetorum (strain ATCC BAA-429 / MIT 00-7128)</name>
    <dbReference type="NCBI Taxonomy" id="182217"/>
    <lineage>
        <taxon>Bacteria</taxon>
        <taxon>Pseudomonadati</taxon>
        <taxon>Campylobacterota</taxon>
        <taxon>Epsilonproteobacteria</taxon>
        <taxon>Campylobacterales</taxon>
        <taxon>Helicobacteraceae</taxon>
        <taxon>Helicobacter</taxon>
    </lineage>
</organism>
<dbReference type="KEGG" id="hce:HCW_02385"/>
<keyword evidence="1" id="KW-0732">Signal</keyword>
<dbReference type="EMBL" id="CP003479">
    <property type="protein sequence ID" value="AFI03758.1"/>
    <property type="molecule type" value="Genomic_DNA"/>
</dbReference>
<keyword evidence="3" id="KW-1185">Reference proteome</keyword>
<protein>
    <submittedName>
        <fullName evidence="2">Uncharacterized protein</fullName>
    </submittedName>
</protein>
<evidence type="ECO:0000313" key="3">
    <source>
        <dbReference type="Proteomes" id="UP000005010"/>
    </source>
</evidence>
<proteinExistence type="predicted"/>
<evidence type="ECO:0000313" key="2">
    <source>
        <dbReference type="EMBL" id="AFI03758.1"/>
    </source>
</evidence>
<name>I0ELD9_HELC0</name>
<feature type="chain" id="PRO_5003625785" evidence="1">
    <location>
        <begin position="22"/>
        <end position="88"/>
    </location>
</feature>
<gene>
    <name evidence="2" type="ordered locus">HCW_02385</name>
</gene>
<dbReference type="RefSeq" id="WP_014660630.1">
    <property type="nucleotide sequence ID" value="NC_017737.1"/>
</dbReference>
<reference evidence="3" key="1">
    <citation type="submission" date="2012-04" db="EMBL/GenBank/DDBJ databases">
        <title>Complete genome sequence of Helicobacter cetorum strain MIT 00-7128.</title>
        <authorList>
            <person name="Kersulyte D."/>
            <person name="Berg D.E."/>
        </authorList>
    </citation>
    <scope>NUCLEOTIDE SEQUENCE [LARGE SCALE GENOMIC DNA]</scope>
    <source>
        <strain evidence="3">MIT 00-7128</strain>
    </source>
</reference>
<feature type="signal peptide" evidence="1">
    <location>
        <begin position="1"/>
        <end position="21"/>
    </location>
</feature>
<dbReference type="HOGENOM" id="CLU_2479039_0_0_7"/>
<dbReference type="Proteomes" id="UP000005010">
    <property type="component" value="Chromosome"/>
</dbReference>
<dbReference type="PATRIC" id="fig|182217.3.peg.495"/>
<accession>I0ELD9</accession>
<sequence length="88" mass="10137">MKGFLKVFLLACLAFSSMFSASLEIGHNIKHNKKIYKLSKNNSLERVSVPMLKFNESLSLGSYIEMPKYSRRHFGGRVNGGLMMRFRF</sequence>